<keyword evidence="2" id="KW-0863">Zinc-finger</keyword>
<feature type="compositionally biased region" description="Basic and acidic residues" evidence="4">
    <location>
        <begin position="53"/>
        <end position="66"/>
    </location>
</feature>
<evidence type="ECO:0000256" key="3">
    <source>
        <dbReference type="ARBA" id="ARBA00022833"/>
    </source>
</evidence>
<reference evidence="5" key="1">
    <citation type="submission" date="2021-01" db="EMBL/GenBank/DDBJ databases">
        <authorList>
            <person name="Corre E."/>
            <person name="Pelletier E."/>
            <person name="Niang G."/>
            <person name="Scheremetjew M."/>
            <person name="Finn R."/>
            <person name="Kale V."/>
            <person name="Holt S."/>
            <person name="Cochrane G."/>
            <person name="Meng A."/>
            <person name="Brown T."/>
            <person name="Cohen L."/>
        </authorList>
    </citation>
    <scope>NUCLEOTIDE SEQUENCE</scope>
    <source>
        <strain evidence="5">CCAP1064/1</strain>
    </source>
</reference>
<accession>A0A7S0CJ01</accession>
<proteinExistence type="predicted"/>
<evidence type="ECO:0000256" key="2">
    <source>
        <dbReference type="ARBA" id="ARBA00022771"/>
    </source>
</evidence>
<feature type="compositionally biased region" description="Basic residues" evidence="4">
    <location>
        <begin position="184"/>
        <end position="200"/>
    </location>
</feature>
<feature type="compositionally biased region" description="Basic residues" evidence="4">
    <location>
        <begin position="143"/>
        <end position="163"/>
    </location>
</feature>
<dbReference type="GO" id="GO:0008270">
    <property type="term" value="F:zinc ion binding"/>
    <property type="evidence" value="ECO:0007669"/>
    <property type="project" value="UniProtKB-KW"/>
</dbReference>
<feature type="compositionally biased region" description="Basic residues" evidence="4">
    <location>
        <begin position="92"/>
        <end position="101"/>
    </location>
</feature>
<organism evidence="5">
    <name type="scientific">Proboscia inermis</name>
    <dbReference type="NCBI Taxonomy" id="420281"/>
    <lineage>
        <taxon>Eukaryota</taxon>
        <taxon>Sar</taxon>
        <taxon>Stramenopiles</taxon>
        <taxon>Ochrophyta</taxon>
        <taxon>Bacillariophyta</taxon>
        <taxon>Coscinodiscophyceae</taxon>
        <taxon>Rhizosoleniophycidae</taxon>
        <taxon>Rhizosoleniales</taxon>
        <taxon>Rhizosoleniaceae</taxon>
        <taxon>Proboscia</taxon>
    </lineage>
</organism>
<feature type="compositionally biased region" description="Acidic residues" evidence="4">
    <location>
        <begin position="120"/>
        <end position="132"/>
    </location>
</feature>
<keyword evidence="1" id="KW-0479">Metal-binding</keyword>
<protein>
    <submittedName>
        <fullName evidence="5">Uncharacterized protein</fullName>
    </submittedName>
</protein>
<feature type="compositionally biased region" description="Basic residues" evidence="4">
    <location>
        <begin position="213"/>
        <end position="231"/>
    </location>
</feature>
<keyword evidence="3" id="KW-0862">Zinc</keyword>
<feature type="region of interest" description="Disordered" evidence="4">
    <location>
        <begin position="1"/>
        <end position="240"/>
    </location>
</feature>
<sequence>MPATAGRVRMPHNNRVSTSSALATSDIWSKTIGHDPYAASSELDGETAEAQAENERRTKGFMELARHQNLANGTSSGGKDDSFSQKMFLGLKQRKGGRNKKNGQDGGFGHVDACDRSESSSEEEFLEVQVENDDNKAEEKKRSSSSRKKDRSSKKRKKKKERRKRDDSSSSDSDTSDEKDDKKGKKRRRHRRRHGSKNRHRSEESSDEDDRDRKHRRSDRDGRKKRHKLRPRSPSASPKI</sequence>
<feature type="compositionally biased region" description="Polar residues" evidence="4">
    <location>
        <begin position="14"/>
        <end position="28"/>
    </location>
</feature>
<dbReference type="PANTHER" id="PTHR31437:SF1">
    <property type="entry name" value="PROTEIN SREK1IP1"/>
    <property type="match status" value="1"/>
</dbReference>
<evidence type="ECO:0000256" key="4">
    <source>
        <dbReference type="SAM" id="MobiDB-lite"/>
    </source>
</evidence>
<dbReference type="PANTHER" id="PTHR31437">
    <property type="entry name" value="SREK1IP1 FAMILY MEMBER"/>
    <property type="match status" value="1"/>
</dbReference>
<name>A0A7S0CJ01_9STRA</name>
<feature type="compositionally biased region" description="Basic and acidic residues" evidence="4">
    <location>
        <begin position="133"/>
        <end position="142"/>
    </location>
</feature>
<evidence type="ECO:0000313" key="5">
    <source>
        <dbReference type="EMBL" id="CAD8423277.1"/>
    </source>
</evidence>
<dbReference type="AlphaFoldDB" id="A0A7S0CJ01"/>
<evidence type="ECO:0000256" key="1">
    <source>
        <dbReference type="ARBA" id="ARBA00022723"/>
    </source>
</evidence>
<dbReference type="EMBL" id="HBEL01041700">
    <property type="protein sequence ID" value="CAD8423277.1"/>
    <property type="molecule type" value="Transcribed_RNA"/>
</dbReference>
<gene>
    <name evidence="5" type="ORF">PINE0816_LOCUS19435</name>
</gene>